<gene>
    <name evidence="2" type="ORF">RchiOBHm_Chr7g0210961</name>
</gene>
<accession>A0A2P6PAC4</accession>
<evidence type="ECO:0000256" key="1">
    <source>
        <dbReference type="SAM" id="Phobius"/>
    </source>
</evidence>
<organism evidence="2 3">
    <name type="scientific">Rosa chinensis</name>
    <name type="common">China rose</name>
    <dbReference type="NCBI Taxonomy" id="74649"/>
    <lineage>
        <taxon>Eukaryota</taxon>
        <taxon>Viridiplantae</taxon>
        <taxon>Streptophyta</taxon>
        <taxon>Embryophyta</taxon>
        <taxon>Tracheophyta</taxon>
        <taxon>Spermatophyta</taxon>
        <taxon>Magnoliopsida</taxon>
        <taxon>eudicotyledons</taxon>
        <taxon>Gunneridae</taxon>
        <taxon>Pentapetalae</taxon>
        <taxon>rosids</taxon>
        <taxon>fabids</taxon>
        <taxon>Rosales</taxon>
        <taxon>Rosaceae</taxon>
        <taxon>Rosoideae</taxon>
        <taxon>Rosoideae incertae sedis</taxon>
        <taxon>Rosa</taxon>
    </lineage>
</organism>
<proteinExistence type="predicted"/>
<reference evidence="2 3" key="1">
    <citation type="journal article" date="2018" name="Nat. Genet.">
        <title>The Rosa genome provides new insights in the design of modern roses.</title>
        <authorList>
            <person name="Bendahmane M."/>
        </authorList>
    </citation>
    <scope>NUCLEOTIDE SEQUENCE [LARGE SCALE GENOMIC DNA]</scope>
    <source>
        <strain evidence="3">cv. Old Blush</strain>
    </source>
</reference>
<dbReference type="Gramene" id="PRQ18877">
    <property type="protein sequence ID" value="PRQ18877"/>
    <property type="gene ID" value="RchiOBHm_Chr7g0210961"/>
</dbReference>
<name>A0A2P6PAC4_ROSCH</name>
<dbReference type="AlphaFoldDB" id="A0A2P6PAC4"/>
<feature type="transmembrane region" description="Helical" evidence="1">
    <location>
        <begin position="16"/>
        <end position="35"/>
    </location>
</feature>
<keyword evidence="1" id="KW-0472">Membrane</keyword>
<sequence>MQSALQLHLSIWPGELYMFCNFLFYSFVVMVFSYMRSLGKAPVVTNCLASGMEGAAFLICFETNGHGL</sequence>
<dbReference type="EMBL" id="PDCK01000045">
    <property type="protein sequence ID" value="PRQ18877.1"/>
    <property type="molecule type" value="Genomic_DNA"/>
</dbReference>
<evidence type="ECO:0000313" key="3">
    <source>
        <dbReference type="Proteomes" id="UP000238479"/>
    </source>
</evidence>
<dbReference type="Proteomes" id="UP000238479">
    <property type="component" value="Chromosome 7"/>
</dbReference>
<protein>
    <submittedName>
        <fullName evidence="2">Uncharacterized protein</fullName>
    </submittedName>
</protein>
<comment type="caution">
    <text evidence="2">The sequence shown here is derived from an EMBL/GenBank/DDBJ whole genome shotgun (WGS) entry which is preliminary data.</text>
</comment>
<keyword evidence="3" id="KW-1185">Reference proteome</keyword>
<keyword evidence="1" id="KW-0812">Transmembrane</keyword>
<keyword evidence="1" id="KW-1133">Transmembrane helix</keyword>
<evidence type="ECO:0000313" key="2">
    <source>
        <dbReference type="EMBL" id="PRQ18877.1"/>
    </source>
</evidence>